<evidence type="ECO:0000259" key="1">
    <source>
        <dbReference type="Pfam" id="PF01609"/>
    </source>
</evidence>
<reference evidence="2" key="1">
    <citation type="submission" date="2020-06" db="EMBL/GenBank/DDBJ databases">
        <title>Unique genomic features of the anaerobic methanotrophic archaea.</title>
        <authorList>
            <person name="Chadwick G.L."/>
            <person name="Skennerton C.T."/>
            <person name="Laso-Perez R."/>
            <person name="Leu A.O."/>
            <person name="Speth D.R."/>
            <person name="Yu H."/>
            <person name="Morgan-Lang C."/>
            <person name="Hatzenpichler R."/>
            <person name="Goudeau D."/>
            <person name="Malmstrom R."/>
            <person name="Brazelton W.J."/>
            <person name="Woyke T."/>
            <person name="Hallam S.J."/>
            <person name="Tyson G.W."/>
            <person name="Wegener G."/>
            <person name="Boetius A."/>
            <person name="Orphan V."/>
        </authorList>
    </citation>
    <scope>NUCLEOTIDE SEQUENCE</scope>
</reference>
<dbReference type="Gene3D" id="3.90.350.10">
    <property type="entry name" value="Transposase Inhibitor Protein From Tn5, Chain A, domain 1"/>
    <property type="match status" value="1"/>
</dbReference>
<dbReference type="GO" id="GO:0003677">
    <property type="term" value="F:DNA binding"/>
    <property type="evidence" value="ECO:0007669"/>
    <property type="project" value="InterPro"/>
</dbReference>
<organism evidence="2">
    <name type="scientific">Candidatus Methanogaster sp. ANME-2c ERB4</name>
    <dbReference type="NCBI Taxonomy" id="2759911"/>
    <lineage>
        <taxon>Archaea</taxon>
        <taxon>Methanobacteriati</taxon>
        <taxon>Methanobacteriota</taxon>
        <taxon>Stenosarchaea group</taxon>
        <taxon>Methanomicrobia</taxon>
        <taxon>Methanosarcinales</taxon>
        <taxon>ANME-2 cluster</taxon>
        <taxon>Candidatus Methanogasteraceae</taxon>
        <taxon>Candidatus Methanogaster</taxon>
    </lineage>
</organism>
<dbReference type="InterPro" id="IPR002559">
    <property type="entry name" value="Transposase_11"/>
</dbReference>
<dbReference type="GO" id="GO:0004803">
    <property type="term" value="F:transposase activity"/>
    <property type="evidence" value="ECO:0007669"/>
    <property type="project" value="InterPro"/>
</dbReference>
<feature type="domain" description="Transposase IS4-like" evidence="1">
    <location>
        <begin position="169"/>
        <end position="379"/>
    </location>
</feature>
<dbReference type="AlphaFoldDB" id="A0A7G9Y163"/>
<dbReference type="GO" id="GO:0006313">
    <property type="term" value="P:DNA transposition"/>
    <property type="evidence" value="ECO:0007669"/>
    <property type="project" value="InterPro"/>
</dbReference>
<proteinExistence type="predicted"/>
<protein>
    <recommendedName>
        <fullName evidence="1">Transposase IS4-like domain-containing protein</fullName>
    </recommendedName>
</protein>
<evidence type="ECO:0000313" key="2">
    <source>
        <dbReference type="EMBL" id="QNO41747.1"/>
    </source>
</evidence>
<accession>A0A7G9Y163</accession>
<name>A0A7G9Y163_9EURY</name>
<sequence length="447" mass="51328">MVSRMSKRKVKLRKDLNADALFSRVRAGFETILDPRSGDVKIPLADALMSAFAMFSLKDPSLLAFEERKSGDTNLKTVYKVDTVPCDTQMRTILDGVDPDCIGPIFKHTFGQLQRGKVLEKMVFMDGCYLLSVDGTGYFSSNTVHCDHCSMKTNSKTGEITYYHQMLGAAIVHPDFREVIPLAPEPIIRQDGETKNDCERNASKRFLEKLRTDHPHLRLIVTEDALNSNAPHIHELEKHQLHYIIGVKKGDHAFLFDYVESAVKDGLTTEIEYKDRDTVYKFRFINQAPLNASNQDLLVNFVEYWETTPKKKVLHFSWVTDIQVTESNVSKIMRGGRARWKIENETFNTLKNQGYHFEHNYGHGKENLSVVFATLMMLAFLVDQAQQLSCQLFQSVWKKLGSKRSLWEQIRSLFFGFKFDSMEDILTALLYGFERDYPVILEEPPPS</sequence>
<dbReference type="Pfam" id="PF01609">
    <property type="entry name" value="DDE_Tnp_1"/>
    <property type="match status" value="1"/>
</dbReference>
<gene>
    <name evidence="2" type="ORF">AIAAPFMB_00001</name>
</gene>
<dbReference type="EMBL" id="MT630666">
    <property type="protein sequence ID" value="QNO41747.1"/>
    <property type="molecule type" value="Genomic_DNA"/>
</dbReference>